<evidence type="ECO:0000313" key="2">
    <source>
        <dbReference type="EMBL" id="DAZ92792.1"/>
    </source>
</evidence>
<protein>
    <submittedName>
        <fullName evidence="3">Uncharacterized protein</fullName>
    </submittedName>
</protein>
<keyword evidence="4" id="KW-1185">Reference proteome</keyword>
<comment type="caution">
    <text evidence="3">The sequence shown here is derived from an EMBL/GenBank/DDBJ whole genome shotgun (WGS) entry which is preliminary data.</text>
</comment>
<name>A0AAV2ZFR2_9STRA</name>
<dbReference type="AlphaFoldDB" id="A0AAV2ZFR2"/>
<evidence type="ECO:0000313" key="4">
    <source>
        <dbReference type="Proteomes" id="UP001146120"/>
    </source>
</evidence>
<feature type="compositionally biased region" description="Polar residues" evidence="1">
    <location>
        <begin position="30"/>
        <end position="44"/>
    </location>
</feature>
<sequence length="105" mass="11604">MADTSGAPTALVGVKATYRFRGEQVHQFHITPSHSEASNEYTTPSEEERQNHSYSGKMDGGVDMPALKSTGPYARLVTAIKRSKEESELFLKDKVEGPISARLYE</sequence>
<gene>
    <name evidence="2" type="ORF">N0F65_005796</name>
    <name evidence="3" type="ORF">N0F65_009349</name>
</gene>
<dbReference type="Proteomes" id="UP001146120">
    <property type="component" value="Unassembled WGS sequence"/>
</dbReference>
<accession>A0AAV2ZFR2</accession>
<organism evidence="3 4">
    <name type="scientific">Lagenidium giganteum</name>
    <dbReference type="NCBI Taxonomy" id="4803"/>
    <lineage>
        <taxon>Eukaryota</taxon>
        <taxon>Sar</taxon>
        <taxon>Stramenopiles</taxon>
        <taxon>Oomycota</taxon>
        <taxon>Peronosporomycetes</taxon>
        <taxon>Pythiales</taxon>
        <taxon>Pythiaceae</taxon>
    </lineage>
</organism>
<evidence type="ECO:0000256" key="1">
    <source>
        <dbReference type="SAM" id="MobiDB-lite"/>
    </source>
</evidence>
<proteinExistence type="predicted"/>
<dbReference type="EMBL" id="DAKRPA010000383">
    <property type="protein sequence ID" value="DAZ92792.1"/>
    <property type="molecule type" value="Genomic_DNA"/>
</dbReference>
<reference evidence="3" key="1">
    <citation type="submission" date="2022-11" db="EMBL/GenBank/DDBJ databases">
        <authorList>
            <person name="Morgan W.R."/>
            <person name="Tartar A."/>
        </authorList>
    </citation>
    <scope>NUCLEOTIDE SEQUENCE</scope>
    <source>
        <strain evidence="3">ARSEF 373</strain>
    </source>
</reference>
<dbReference type="EMBL" id="DAKRPA010000012">
    <property type="protein sequence ID" value="DBA04002.1"/>
    <property type="molecule type" value="Genomic_DNA"/>
</dbReference>
<feature type="region of interest" description="Disordered" evidence="1">
    <location>
        <begin position="28"/>
        <end position="66"/>
    </location>
</feature>
<reference evidence="3" key="2">
    <citation type="journal article" date="2023" name="Microbiol Resour">
        <title>Decontamination and Annotation of the Draft Genome Sequence of the Oomycete Lagenidium giganteum ARSEF 373.</title>
        <authorList>
            <person name="Morgan W.R."/>
            <person name="Tartar A."/>
        </authorList>
    </citation>
    <scope>NUCLEOTIDE SEQUENCE</scope>
    <source>
        <strain evidence="3">ARSEF 373</strain>
    </source>
</reference>
<evidence type="ECO:0000313" key="3">
    <source>
        <dbReference type="EMBL" id="DBA04002.1"/>
    </source>
</evidence>